<dbReference type="Gene3D" id="3.30.310.50">
    <property type="entry name" value="Alpha-D-phosphohexomutase, C-terminal domain"/>
    <property type="match status" value="1"/>
</dbReference>
<evidence type="ECO:0000256" key="1">
    <source>
        <dbReference type="ARBA" id="ARBA00001946"/>
    </source>
</evidence>
<dbReference type="GO" id="GO:0006048">
    <property type="term" value="P:UDP-N-acetylglucosamine biosynthetic process"/>
    <property type="evidence" value="ECO:0007669"/>
    <property type="project" value="TreeGrafter"/>
</dbReference>
<reference evidence="13" key="1">
    <citation type="submission" date="2015-08" db="EMBL/GenBank/DDBJ databases">
        <authorList>
            <person name="Babu N.S."/>
            <person name="Beckwith C.J."/>
            <person name="Beseler K.G."/>
            <person name="Brison A."/>
            <person name="Carone J.V."/>
            <person name="Caskin T.P."/>
            <person name="Diamond M."/>
            <person name="Durham M.E."/>
            <person name="Foxe J.M."/>
            <person name="Go M."/>
            <person name="Henderson B.A."/>
            <person name="Jones I.B."/>
            <person name="McGettigan J.A."/>
            <person name="Micheletti S.J."/>
            <person name="Nasrallah M.E."/>
            <person name="Ortiz D."/>
            <person name="Piller C.R."/>
            <person name="Privatt S.R."/>
            <person name="Schneider S.L."/>
            <person name="Sharp S."/>
            <person name="Smith T.C."/>
            <person name="Stanton J.D."/>
            <person name="Ullery H.E."/>
            <person name="Wilson R.J."/>
            <person name="Serrano M.G."/>
            <person name="Buck G."/>
            <person name="Lee V."/>
            <person name="Wang Y."/>
            <person name="Carvalho R."/>
            <person name="Voegtly L."/>
            <person name="Shi R."/>
            <person name="Duckworth R."/>
            <person name="Johnson A."/>
            <person name="Loviza R."/>
            <person name="Walstead R."/>
            <person name="Shah Z."/>
            <person name="Kiflezghi M."/>
            <person name="Wade K."/>
            <person name="Ball S.L."/>
            <person name="Bradley K.W."/>
            <person name="Asai D.J."/>
            <person name="Bowman C.A."/>
            <person name="Russell D.A."/>
            <person name="Pope W.H."/>
            <person name="Jacobs-Sera D."/>
            <person name="Hendrix R.W."/>
            <person name="Hatfull G.F."/>
        </authorList>
    </citation>
    <scope>NUCLEOTIDE SEQUENCE</scope>
</reference>
<accession>A0A2P2C755</accession>
<dbReference type="InterPro" id="IPR050060">
    <property type="entry name" value="Phosphoglucosamine_mutase"/>
</dbReference>
<evidence type="ECO:0000256" key="5">
    <source>
        <dbReference type="ARBA" id="ARBA00022842"/>
    </source>
</evidence>
<evidence type="ECO:0000256" key="8">
    <source>
        <dbReference type="ARBA" id="ARBA00068193"/>
    </source>
</evidence>
<dbReference type="InterPro" id="IPR006352">
    <property type="entry name" value="GlmM_bact"/>
</dbReference>
<feature type="domain" description="Alpha-D-phosphohexomutase alpha/beta/alpha" evidence="12">
    <location>
        <begin position="258"/>
        <end position="368"/>
    </location>
</feature>
<dbReference type="AlphaFoldDB" id="A0A2P2C755"/>
<keyword evidence="6 13" id="KW-0413">Isomerase</keyword>
<keyword evidence="5" id="KW-0460">Magnesium</keyword>
<dbReference type="GO" id="GO:0004615">
    <property type="term" value="F:phosphomannomutase activity"/>
    <property type="evidence" value="ECO:0007669"/>
    <property type="project" value="TreeGrafter"/>
</dbReference>
<dbReference type="Pfam" id="PF02880">
    <property type="entry name" value="PGM_PMM_III"/>
    <property type="match status" value="1"/>
</dbReference>
<evidence type="ECO:0000259" key="11">
    <source>
        <dbReference type="Pfam" id="PF02879"/>
    </source>
</evidence>
<dbReference type="PRINTS" id="PR00509">
    <property type="entry name" value="PGMPMM"/>
</dbReference>
<dbReference type="InterPro" id="IPR005841">
    <property type="entry name" value="Alpha-D-phosphohexomutase_SF"/>
</dbReference>
<evidence type="ECO:0000313" key="13">
    <source>
        <dbReference type="EMBL" id="CUR57835.1"/>
    </source>
</evidence>
<dbReference type="HAMAP" id="MF_01554_B">
    <property type="entry name" value="GlmM_B"/>
    <property type="match status" value="1"/>
</dbReference>
<dbReference type="EMBL" id="CZKA01000041">
    <property type="protein sequence ID" value="CUR57835.1"/>
    <property type="molecule type" value="Genomic_DNA"/>
</dbReference>
<dbReference type="GO" id="GO:0009252">
    <property type="term" value="P:peptidoglycan biosynthetic process"/>
    <property type="evidence" value="ECO:0007669"/>
    <property type="project" value="TreeGrafter"/>
</dbReference>
<dbReference type="InterPro" id="IPR036900">
    <property type="entry name" value="A-D-PHexomutase_C_sf"/>
</dbReference>
<sequence length="448" mass="46622">MTRLFGTDGVRGLANGHLTAELALGLSVAAAHVLADRGEFAGHRPLAVVGRDTRISGQFLEAAVVAGLASAGVDVLLLGILPTPGVAYLTDTLGADLGVMLSASHNPMPDNGIKFLARGGVKLDDAIELAIERRMDEHWERPTGAAVGTVTTYETGIDEYAAHLVRSIDHPLAGIRVVIDCAEGAAFEAGPKALADAGADVTAIHSQPDGLNINDGCGSTYLGPLQAAVLKDGADVGFALDGDADRCLAVDHEGNVVDGDQILAVLALSLKESGHLVRDTVVATVMSNLGFVQAMRANGVGVRQTKVGDRYVLEAMKVSGYSLGGEQSGHVIMSEHATTGDGVLTALQVLERMATTGQSLQKLASVMTRLPQVLVNVPDVDKSRTDDDAVLAAAVAEEEAELGDTGRVLLRSSGTEPLVRVMVEATTAEQARDVAERLAEVVRRQLAL</sequence>
<proteinExistence type="inferred from homology"/>
<dbReference type="GO" id="GO:0005829">
    <property type="term" value="C:cytosol"/>
    <property type="evidence" value="ECO:0007669"/>
    <property type="project" value="TreeGrafter"/>
</dbReference>
<dbReference type="Pfam" id="PF02878">
    <property type="entry name" value="PGM_PMM_I"/>
    <property type="match status" value="1"/>
</dbReference>
<evidence type="ECO:0000256" key="6">
    <source>
        <dbReference type="ARBA" id="ARBA00023235"/>
    </source>
</evidence>
<evidence type="ECO:0000256" key="4">
    <source>
        <dbReference type="ARBA" id="ARBA00022723"/>
    </source>
</evidence>
<dbReference type="Gene3D" id="3.40.120.10">
    <property type="entry name" value="Alpha-D-Glucose-1,6-Bisphosphate, subunit A, domain 3"/>
    <property type="match status" value="3"/>
</dbReference>
<dbReference type="InterPro" id="IPR005843">
    <property type="entry name" value="A-D-PHexomutase_C"/>
</dbReference>
<dbReference type="FunFam" id="3.40.120.10:FF:000002">
    <property type="entry name" value="Phosphoglucosamine mutase"/>
    <property type="match status" value="1"/>
</dbReference>
<dbReference type="GO" id="GO:0008966">
    <property type="term" value="F:phosphoglucosamine mutase activity"/>
    <property type="evidence" value="ECO:0007669"/>
    <property type="project" value="UniProtKB-EC"/>
</dbReference>
<dbReference type="NCBIfam" id="NF008139">
    <property type="entry name" value="PRK10887.1"/>
    <property type="match status" value="1"/>
</dbReference>
<dbReference type="CDD" id="cd05802">
    <property type="entry name" value="GlmM"/>
    <property type="match status" value="1"/>
</dbReference>
<dbReference type="PANTHER" id="PTHR42946">
    <property type="entry name" value="PHOSPHOHEXOSE MUTASE"/>
    <property type="match status" value="1"/>
</dbReference>
<dbReference type="GO" id="GO:0000287">
    <property type="term" value="F:magnesium ion binding"/>
    <property type="evidence" value="ECO:0007669"/>
    <property type="project" value="InterPro"/>
</dbReference>
<comment type="similarity">
    <text evidence="2">Belongs to the phosphohexose mutase family.</text>
</comment>
<evidence type="ECO:0000259" key="12">
    <source>
        <dbReference type="Pfam" id="PF02880"/>
    </source>
</evidence>
<dbReference type="PROSITE" id="PS00710">
    <property type="entry name" value="PGM_PMM"/>
    <property type="match status" value="1"/>
</dbReference>
<dbReference type="SUPFAM" id="SSF53738">
    <property type="entry name" value="Phosphoglucomutase, first 3 domains"/>
    <property type="match status" value="3"/>
</dbReference>
<evidence type="ECO:0000259" key="10">
    <source>
        <dbReference type="Pfam" id="PF02878"/>
    </source>
</evidence>
<dbReference type="GO" id="GO:0005975">
    <property type="term" value="P:carbohydrate metabolic process"/>
    <property type="evidence" value="ECO:0007669"/>
    <property type="project" value="InterPro"/>
</dbReference>
<dbReference type="InterPro" id="IPR016066">
    <property type="entry name" value="A-D-PHexomutase_CS"/>
</dbReference>
<dbReference type="NCBIfam" id="TIGR01455">
    <property type="entry name" value="glmM"/>
    <property type="match status" value="1"/>
</dbReference>
<keyword evidence="3" id="KW-0597">Phosphoprotein</keyword>
<name>A0A2P2C755_9ZZZZ</name>
<feature type="domain" description="Alpha-D-phosphohexomutase alpha/beta/alpha" evidence="11">
    <location>
        <begin position="158"/>
        <end position="254"/>
    </location>
</feature>
<dbReference type="SUPFAM" id="SSF55957">
    <property type="entry name" value="Phosphoglucomutase, C-terminal domain"/>
    <property type="match status" value="1"/>
</dbReference>
<dbReference type="InterPro" id="IPR005844">
    <property type="entry name" value="A-D-PHexomutase_a/b/a-I"/>
</dbReference>
<dbReference type="InterPro" id="IPR005845">
    <property type="entry name" value="A-D-PHexomutase_a/b/a-II"/>
</dbReference>
<dbReference type="FunFam" id="3.30.310.50:FF:000001">
    <property type="entry name" value="Phosphoglucosamine mutase"/>
    <property type="match status" value="1"/>
</dbReference>
<dbReference type="EC" id="5.4.2.10" evidence="7"/>
<evidence type="ECO:0000256" key="3">
    <source>
        <dbReference type="ARBA" id="ARBA00022553"/>
    </source>
</evidence>
<protein>
    <recommendedName>
        <fullName evidence="8">Phosphoglucosamine mutase</fullName>
        <ecNumber evidence="7">5.4.2.10</ecNumber>
    </recommendedName>
</protein>
<feature type="domain" description="Alpha-D-phosphohexomutase C-terminal" evidence="9">
    <location>
        <begin position="375"/>
        <end position="440"/>
    </location>
</feature>
<dbReference type="FunFam" id="3.40.120.10:FF:000001">
    <property type="entry name" value="Phosphoglucosamine mutase"/>
    <property type="match status" value="1"/>
</dbReference>
<gene>
    <name evidence="13" type="primary">glmM</name>
    <name evidence="13" type="ORF">NOCA2460004</name>
</gene>
<keyword evidence="4" id="KW-0479">Metal-binding</keyword>
<dbReference type="InterPro" id="IPR005846">
    <property type="entry name" value="A-D-PHexomutase_a/b/a-III"/>
</dbReference>
<dbReference type="PANTHER" id="PTHR42946:SF1">
    <property type="entry name" value="PHOSPHOGLUCOMUTASE (ALPHA-D-GLUCOSE-1,6-BISPHOSPHATE-DEPENDENT)"/>
    <property type="match status" value="1"/>
</dbReference>
<comment type="cofactor">
    <cofactor evidence="1">
        <name>Mg(2+)</name>
        <dbReference type="ChEBI" id="CHEBI:18420"/>
    </cofactor>
</comment>
<dbReference type="Pfam" id="PF02879">
    <property type="entry name" value="PGM_PMM_II"/>
    <property type="match status" value="1"/>
</dbReference>
<feature type="domain" description="Alpha-D-phosphohexomutase alpha/beta/alpha" evidence="10">
    <location>
        <begin position="3"/>
        <end position="137"/>
    </location>
</feature>
<evidence type="ECO:0000256" key="7">
    <source>
        <dbReference type="ARBA" id="ARBA00066330"/>
    </source>
</evidence>
<organism evidence="13">
    <name type="scientific">metagenome</name>
    <dbReference type="NCBI Taxonomy" id="256318"/>
    <lineage>
        <taxon>unclassified sequences</taxon>
        <taxon>metagenomes</taxon>
    </lineage>
</organism>
<dbReference type="InterPro" id="IPR016055">
    <property type="entry name" value="A-D-PHexomutase_a/b/a-I/II/III"/>
</dbReference>
<evidence type="ECO:0000259" key="9">
    <source>
        <dbReference type="Pfam" id="PF00408"/>
    </source>
</evidence>
<dbReference type="Pfam" id="PF00408">
    <property type="entry name" value="PGM_PMM_IV"/>
    <property type="match status" value="1"/>
</dbReference>
<evidence type="ECO:0000256" key="2">
    <source>
        <dbReference type="ARBA" id="ARBA00010231"/>
    </source>
</evidence>